<sequence>MMKFAYLSVFAGVFSLSFIGCSPTPQPAADKGESSASTVASEVQAKQDHGKKLTQVAGQATLPNDDEIKSAPVPEHAKIFIGRFHAKVKCDDSFIPCPEGDAEFILNLLPDGTVHRSIIQIGKVFAEKTNTPGINVKYRKDTWSVNEAHTELVVHRKEGVNFYYHVINENKIIMDLDKIRQGEVDRNQELFSKGYPQPQHAYTLVKDPN</sequence>
<feature type="region of interest" description="Disordered" evidence="1">
    <location>
        <begin position="27"/>
        <end position="59"/>
    </location>
</feature>
<evidence type="ECO:0000313" key="3">
    <source>
        <dbReference type="Proteomes" id="UP000191160"/>
    </source>
</evidence>
<evidence type="ECO:0000313" key="2">
    <source>
        <dbReference type="EMBL" id="OOV84703.1"/>
    </source>
</evidence>
<evidence type="ECO:0008006" key="4">
    <source>
        <dbReference type="Google" id="ProtNLM"/>
    </source>
</evidence>
<comment type="caution">
    <text evidence="2">The sequence shown here is derived from an EMBL/GenBank/DDBJ whole genome shotgun (WGS) entry which is preliminary data.</text>
</comment>
<protein>
    <recommendedName>
        <fullName evidence="4">Lipoprotein</fullName>
    </recommendedName>
</protein>
<evidence type="ECO:0000256" key="1">
    <source>
        <dbReference type="SAM" id="MobiDB-lite"/>
    </source>
</evidence>
<dbReference type="PROSITE" id="PS51257">
    <property type="entry name" value="PROKAR_LIPOPROTEIN"/>
    <property type="match status" value="1"/>
</dbReference>
<dbReference type="EMBL" id="MVKX01000003">
    <property type="protein sequence ID" value="OOV84703.1"/>
    <property type="molecule type" value="Genomic_DNA"/>
</dbReference>
<dbReference type="Proteomes" id="UP000191160">
    <property type="component" value="Unassembled WGS sequence"/>
</dbReference>
<organism evidence="2 3">
    <name type="scientific">Acinetobacter amyesii</name>
    <dbReference type="NCBI Taxonomy" id="2942470"/>
    <lineage>
        <taxon>Bacteria</taxon>
        <taxon>Pseudomonadati</taxon>
        <taxon>Pseudomonadota</taxon>
        <taxon>Gammaproteobacteria</taxon>
        <taxon>Moraxellales</taxon>
        <taxon>Moraxellaceae</taxon>
        <taxon>Acinetobacter</taxon>
    </lineage>
</organism>
<gene>
    <name evidence="2" type="ORF">B1202_06490</name>
</gene>
<keyword evidence="3" id="KW-1185">Reference proteome</keyword>
<reference evidence="2 3" key="1">
    <citation type="submission" date="2017-02" db="EMBL/GenBank/DDBJ databases">
        <title>Acinetobacter sp. ANC 4945, whole genome shotgun sequencing project.</title>
        <authorList>
            <person name="Radolfova-Krizova L."/>
            <person name="Al Atrouni A."/>
            <person name="Nemec A."/>
        </authorList>
    </citation>
    <scope>NUCLEOTIDE SEQUENCE [LARGE SCALE GENOMIC DNA]</scope>
    <source>
        <strain evidence="2 3">ANC 4945</strain>
    </source>
</reference>
<proteinExistence type="predicted"/>
<dbReference type="AlphaFoldDB" id="A0A1T1H4D8"/>
<name>A0A1T1H4D8_9GAMM</name>
<accession>A0A1T1H4D8</accession>